<feature type="region of interest" description="Disordered" evidence="1">
    <location>
        <begin position="23"/>
        <end position="49"/>
    </location>
</feature>
<keyword evidence="2" id="KW-0812">Transmembrane</keyword>
<evidence type="ECO:0000256" key="1">
    <source>
        <dbReference type="SAM" id="MobiDB-lite"/>
    </source>
</evidence>
<evidence type="ECO:0000256" key="2">
    <source>
        <dbReference type="SAM" id="Phobius"/>
    </source>
</evidence>
<keyword evidence="5" id="KW-1185">Reference proteome</keyword>
<name>A0ABR0ERH7_ZASCE</name>
<gene>
    <name evidence="4" type="ORF">PRZ48_005098</name>
</gene>
<feature type="signal peptide" evidence="3">
    <location>
        <begin position="1"/>
        <end position="21"/>
    </location>
</feature>
<sequence length="226" mass="25022">MDSLSAAFLALFTLFLAPTMAQDDSPMSSPTPTDGMPTPSDNAHDGDQGKSNTVSLVNYYFVFLALVVCFGALAAYFMYKRKKKYGMIIRQSREGALQRDLNTWDPIRARRRYWAGRWRSEEHSREEGLNEFGEAPPPYVPKSSEGGPGQQNEMNEPAVPLQTLSREQAGLKPPDYTEAHVQAVPGDAAQSPANQENNTREVQHLPPSQQSESQHGLAPPQAPRYG</sequence>
<keyword evidence="3" id="KW-0732">Signal</keyword>
<comment type="caution">
    <text evidence="4">The sequence shown here is derived from an EMBL/GenBank/DDBJ whole genome shotgun (WGS) entry which is preliminary data.</text>
</comment>
<keyword evidence="2" id="KW-1133">Transmembrane helix</keyword>
<dbReference type="Proteomes" id="UP001305779">
    <property type="component" value="Unassembled WGS sequence"/>
</dbReference>
<evidence type="ECO:0000256" key="3">
    <source>
        <dbReference type="SAM" id="SignalP"/>
    </source>
</evidence>
<reference evidence="4 5" key="1">
    <citation type="journal article" date="2023" name="G3 (Bethesda)">
        <title>A chromosome-level genome assembly of Zasmidium syzygii isolated from banana leaves.</title>
        <authorList>
            <person name="van Westerhoven A.C."/>
            <person name="Mehrabi R."/>
            <person name="Talebi R."/>
            <person name="Steentjes M.B.F."/>
            <person name="Corcolon B."/>
            <person name="Chong P.A."/>
            <person name="Kema G.H.J."/>
            <person name="Seidl M.F."/>
        </authorList>
    </citation>
    <scope>NUCLEOTIDE SEQUENCE [LARGE SCALE GENOMIC DNA]</scope>
    <source>
        <strain evidence="4 5">P124</strain>
    </source>
</reference>
<proteinExistence type="predicted"/>
<dbReference type="EMBL" id="JAXOVC010000003">
    <property type="protein sequence ID" value="KAK4504182.1"/>
    <property type="molecule type" value="Genomic_DNA"/>
</dbReference>
<protein>
    <submittedName>
        <fullName evidence="4">Uncharacterized protein</fullName>
    </submittedName>
</protein>
<evidence type="ECO:0000313" key="5">
    <source>
        <dbReference type="Proteomes" id="UP001305779"/>
    </source>
</evidence>
<keyword evidence="2" id="KW-0472">Membrane</keyword>
<accession>A0ABR0ERH7</accession>
<feature type="chain" id="PRO_5047402920" evidence="3">
    <location>
        <begin position="22"/>
        <end position="226"/>
    </location>
</feature>
<organism evidence="4 5">
    <name type="scientific">Zasmidium cellare</name>
    <name type="common">Wine cellar mold</name>
    <name type="synonym">Racodium cellare</name>
    <dbReference type="NCBI Taxonomy" id="395010"/>
    <lineage>
        <taxon>Eukaryota</taxon>
        <taxon>Fungi</taxon>
        <taxon>Dikarya</taxon>
        <taxon>Ascomycota</taxon>
        <taxon>Pezizomycotina</taxon>
        <taxon>Dothideomycetes</taxon>
        <taxon>Dothideomycetidae</taxon>
        <taxon>Mycosphaerellales</taxon>
        <taxon>Mycosphaerellaceae</taxon>
        <taxon>Zasmidium</taxon>
    </lineage>
</organism>
<evidence type="ECO:0000313" key="4">
    <source>
        <dbReference type="EMBL" id="KAK4504182.1"/>
    </source>
</evidence>
<feature type="region of interest" description="Disordered" evidence="1">
    <location>
        <begin position="119"/>
        <end position="226"/>
    </location>
</feature>
<feature type="transmembrane region" description="Helical" evidence="2">
    <location>
        <begin position="59"/>
        <end position="79"/>
    </location>
</feature>
<feature type="compositionally biased region" description="Basic and acidic residues" evidence="1">
    <location>
        <begin position="119"/>
        <end position="128"/>
    </location>
</feature>